<name>A0A2W4W4B8_9CYAN</name>
<evidence type="ECO:0000313" key="2">
    <source>
        <dbReference type="EMBL" id="PZO40024.1"/>
    </source>
</evidence>
<reference evidence="2 3" key="1">
    <citation type="submission" date="2018-04" db="EMBL/GenBank/DDBJ databases">
        <authorList>
            <person name="Go L.Y."/>
            <person name="Mitchell J.A."/>
        </authorList>
    </citation>
    <scope>NUCLEOTIDE SEQUENCE [LARGE SCALE GENOMIC DNA]</scope>
    <source>
        <strain evidence="2">ULC066bin1</strain>
    </source>
</reference>
<dbReference type="AlphaFoldDB" id="A0A2W4W4B8"/>
<reference evidence="2 3" key="2">
    <citation type="submission" date="2018-06" db="EMBL/GenBank/DDBJ databases">
        <title>Metagenomic assembly of (sub)arctic Cyanobacteria and their associated microbiome from non-axenic cultures.</title>
        <authorList>
            <person name="Baurain D."/>
        </authorList>
    </citation>
    <scope>NUCLEOTIDE SEQUENCE [LARGE SCALE GENOMIC DNA]</scope>
    <source>
        <strain evidence="2">ULC066bin1</strain>
    </source>
</reference>
<comment type="caution">
    <text evidence="2">The sequence shown here is derived from an EMBL/GenBank/DDBJ whole genome shotgun (WGS) entry which is preliminary data.</text>
</comment>
<keyword evidence="1" id="KW-0533">Nickel</keyword>
<dbReference type="PANTHER" id="PTHR36566">
    <property type="entry name" value="NICKEL INSERTION PROTEIN-RELATED"/>
    <property type="match status" value="1"/>
</dbReference>
<dbReference type="EMBL" id="QBML01000015">
    <property type="protein sequence ID" value="PZO40024.1"/>
    <property type="molecule type" value="Genomic_DNA"/>
</dbReference>
<dbReference type="PANTHER" id="PTHR36566:SF1">
    <property type="entry name" value="PYRIDINIUM-3,5-BISTHIOCARBOXYLIC ACID MONONUCLEOTIDE NICKEL INSERTION PROTEIN"/>
    <property type="match status" value="1"/>
</dbReference>
<evidence type="ECO:0008006" key="4">
    <source>
        <dbReference type="Google" id="ProtNLM"/>
    </source>
</evidence>
<gene>
    <name evidence="2" type="ORF">DCF19_12610</name>
</gene>
<dbReference type="Gene3D" id="3.30.70.1380">
    <property type="entry name" value="Transcriptional regulatory protein pf0864 domain like"/>
    <property type="match status" value="1"/>
</dbReference>
<dbReference type="Pfam" id="PF01969">
    <property type="entry name" value="Ni_insertion"/>
    <property type="match status" value="1"/>
</dbReference>
<evidence type="ECO:0000256" key="1">
    <source>
        <dbReference type="ARBA" id="ARBA00022596"/>
    </source>
</evidence>
<dbReference type="Gene3D" id="3.10.20.300">
    <property type="entry name" value="mk0293 like domain"/>
    <property type="match status" value="1"/>
</dbReference>
<proteinExistence type="predicted"/>
<organism evidence="2 3">
    <name type="scientific">Pseudanabaena frigida</name>
    <dbReference type="NCBI Taxonomy" id="945775"/>
    <lineage>
        <taxon>Bacteria</taxon>
        <taxon>Bacillati</taxon>
        <taxon>Cyanobacteriota</taxon>
        <taxon>Cyanophyceae</taxon>
        <taxon>Pseudanabaenales</taxon>
        <taxon>Pseudanabaenaceae</taxon>
        <taxon>Pseudanabaena</taxon>
    </lineage>
</organism>
<protein>
    <recommendedName>
        <fullName evidence="4">DUF111 domain-containing protein</fullName>
    </recommendedName>
</protein>
<dbReference type="InterPro" id="IPR002822">
    <property type="entry name" value="Ni_insertion"/>
</dbReference>
<sequence>MVILETQVDDMTAQAIAYIMEQLLLNGALDVYTQAIGMKKSRTGTLITAICPCDRQSICEQILFRETSTLGIRYRLQDRKILYREIHEVETEYGKARVKIARRDNFWTIQPEYDDCAKLARSQNVPLVRVQEVVKLAGEKLLTTLCAQAQTTKSLKSVDSQRF</sequence>
<accession>A0A2W4W4B8</accession>
<dbReference type="Proteomes" id="UP000249467">
    <property type="component" value="Unassembled WGS sequence"/>
</dbReference>
<evidence type="ECO:0000313" key="3">
    <source>
        <dbReference type="Proteomes" id="UP000249467"/>
    </source>
</evidence>